<feature type="compositionally biased region" description="Basic and acidic residues" evidence="2">
    <location>
        <begin position="180"/>
        <end position="207"/>
    </location>
</feature>
<evidence type="ECO:0000313" key="3">
    <source>
        <dbReference type="EMBL" id="KAF2533278.1"/>
    </source>
</evidence>
<evidence type="ECO:0000256" key="1">
    <source>
        <dbReference type="SAM" id="Coils"/>
    </source>
</evidence>
<protein>
    <submittedName>
        <fullName evidence="3">Uncharacterized protein</fullName>
    </submittedName>
</protein>
<evidence type="ECO:0000313" key="5">
    <source>
        <dbReference type="Proteomes" id="UP000266723"/>
    </source>
</evidence>
<reference evidence="4" key="2">
    <citation type="submission" date="2019-12" db="EMBL/GenBank/DDBJ databases">
        <authorList>
            <person name="Studholme D.J."/>
            <person name="Sarris P."/>
        </authorList>
    </citation>
    <scope>NUCLEOTIDE SEQUENCE</scope>
    <source>
        <strain evidence="4">PFS-1207/04</strain>
        <tissue evidence="4">Leaf</tissue>
    </source>
</reference>
<keyword evidence="1" id="KW-0175">Coiled coil</keyword>
<reference evidence="3" key="1">
    <citation type="submission" date="2019-12" db="EMBL/GenBank/DDBJ databases">
        <title>Genome sequencing and annotation of Brassica cretica.</title>
        <authorList>
            <person name="Studholme D.J."/>
            <person name="Sarris P.F."/>
        </authorList>
    </citation>
    <scope>NUCLEOTIDE SEQUENCE</scope>
    <source>
        <strain evidence="3">PFS-102/07</strain>
        <tissue evidence="3">Leaf</tissue>
    </source>
</reference>
<dbReference type="Proteomes" id="UP000266723">
    <property type="component" value="Unassembled WGS sequence"/>
</dbReference>
<organism evidence="3">
    <name type="scientific">Brassica cretica</name>
    <name type="common">Mustard</name>
    <dbReference type="NCBI Taxonomy" id="69181"/>
    <lineage>
        <taxon>Eukaryota</taxon>
        <taxon>Viridiplantae</taxon>
        <taxon>Streptophyta</taxon>
        <taxon>Embryophyta</taxon>
        <taxon>Tracheophyta</taxon>
        <taxon>Spermatophyta</taxon>
        <taxon>Magnoliopsida</taxon>
        <taxon>eudicotyledons</taxon>
        <taxon>Gunneridae</taxon>
        <taxon>Pentapetalae</taxon>
        <taxon>rosids</taxon>
        <taxon>malvids</taxon>
        <taxon>Brassicales</taxon>
        <taxon>Brassicaceae</taxon>
        <taxon>Brassiceae</taxon>
        <taxon>Brassica</taxon>
    </lineage>
</organism>
<gene>
    <name evidence="4" type="ORF">DY000_02022718</name>
    <name evidence="3" type="ORF">F2Q70_00030285</name>
</gene>
<feature type="region of interest" description="Disordered" evidence="2">
    <location>
        <begin position="155"/>
        <end position="217"/>
    </location>
</feature>
<dbReference type="EMBL" id="QGKY02002305">
    <property type="protein sequence ID" value="KAF2533278.1"/>
    <property type="molecule type" value="Genomic_DNA"/>
</dbReference>
<evidence type="ECO:0000256" key="2">
    <source>
        <dbReference type="SAM" id="MobiDB-lite"/>
    </source>
</evidence>
<proteinExistence type="predicted"/>
<dbReference type="EMBL" id="QGKV02000299">
    <property type="protein sequence ID" value="KAF3592908.1"/>
    <property type="molecule type" value="Genomic_DNA"/>
</dbReference>
<reference evidence="4 5" key="3">
    <citation type="journal article" date="2020" name="BMC Genomics">
        <title>Intraspecific diversification of the crop wild relative Brassica cretica Lam. using demographic model selection.</title>
        <authorList>
            <person name="Kioukis A."/>
            <person name="Michalopoulou V.A."/>
            <person name="Briers L."/>
            <person name="Pirintsos S."/>
            <person name="Studholme D.J."/>
            <person name="Pavlidis P."/>
            <person name="Sarris P.F."/>
        </authorList>
    </citation>
    <scope>NUCLEOTIDE SEQUENCE [LARGE SCALE GENOMIC DNA]</scope>
    <source>
        <strain evidence="5">cv. PFS-1207/04</strain>
        <strain evidence="4">PFS-1207/04</strain>
    </source>
</reference>
<comment type="caution">
    <text evidence="3">The sequence shown here is derived from an EMBL/GenBank/DDBJ whole genome shotgun (WGS) entry which is preliminary data.</text>
</comment>
<sequence>MKQHRRDADWHECVLYAHHKIPKKCTCGGPIRLGTDEQDFANHPIQIFILQDDGFHIRHRCFDAIEEELEELKEEVADQEKNGMKMEDEIKKMSEEINLLKEFVKCPRGLLDKHDETTLIKMYRDGLREDILSEIGTTIFSTIDEIMEAALDVEEDHDGEEENVTSADTESEWSLPDQVKGSDDESDSKVDLKDYQEYLEKHHKSDSDSSEDSNMGP</sequence>
<name>A0A3N6Q5E5_BRACR</name>
<accession>A0A3N6Q5E5</accession>
<evidence type="ECO:0000313" key="4">
    <source>
        <dbReference type="EMBL" id="KAF3592908.1"/>
    </source>
</evidence>
<dbReference type="AlphaFoldDB" id="A0A3N6Q5E5"/>
<feature type="coiled-coil region" evidence="1">
    <location>
        <begin position="62"/>
        <end position="96"/>
    </location>
</feature>
<keyword evidence="5" id="KW-1185">Reference proteome</keyword>